<gene>
    <name evidence="2" type="ORF">SAMN05216200_101170</name>
</gene>
<reference evidence="2 3" key="1">
    <citation type="submission" date="2016-12" db="EMBL/GenBank/DDBJ databases">
        <authorList>
            <person name="Song W.-J."/>
            <person name="Kurnit D.M."/>
        </authorList>
    </citation>
    <scope>NUCLEOTIDE SEQUENCE [LARGE SCALE GENOMIC DNA]</scope>
    <source>
        <strain evidence="2 3">CGMCC 1.10808</strain>
    </source>
</reference>
<keyword evidence="1" id="KW-0472">Membrane</keyword>
<name>A0A1M7RUS2_9RHOB</name>
<feature type="transmembrane region" description="Helical" evidence="1">
    <location>
        <begin position="28"/>
        <end position="47"/>
    </location>
</feature>
<dbReference type="Proteomes" id="UP000184066">
    <property type="component" value="Unassembled WGS sequence"/>
</dbReference>
<dbReference type="AlphaFoldDB" id="A0A1M7RUS2"/>
<sequence>MSELERALRMGDDESHVETRFYLNPFKLWSLVALLLGGAFFFAWHAVRAGWRPDTPEAPGTLALGALAVVLFALALVFRREARDPAPALEVTPEGLRDRRLGFVPWSDVDNYRLRGGMFTPCFGYDLRRGVRPERGALFYRVTGTLAWMGGLPRRNFRKAMIVGGLEPMLEACRAMRPDLERK</sequence>
<dbReference type="STRING" id="1189325.SAMN04488119_102348"/>
<dbReference type="RefSeq" id="WP_072745763.1">
    <property type="nucleotide sequence ID" value="NZ_FOHL01000002.1"/>
</dbReference>
<evidence type="ECO:0000313" key="2">
    <source>
        <dbReference type="EMBL" id="SHN50039.1"/>
    </source>
</evidence>
<protein>
    <submittedName>
        <fullName evidence="2">Uncharacterized protein</fullName>
    </submittedName>
</protein>
<keyword evidence="3" id="KW-1185">Reference proteome</keyword>
<dbReference type="OrthoDB" id="7874065at2"/>
<dbReference type="EMBL" id="FRDL01000001">
    <property type="protein sequence ID" value="SHN50039.1"/>
    <property type="molecule type" value="Genomic_DNA"/>
</dbReference>
<evidence type="ECO:0000313" key="3">
    <source>
        <dbReference type="Proteomes" id="UP000184066"/>
    </source>
</evidence>
<evidence type="ECO:0000256" key="1">
    <source>
        <dbReference type="SAM" id="Phobius"/>
    </source>
</evidence>
<proteinExistence type="predicted"/>
<keyword evidence="1" id="KW-1133">Transmembrane helix</keyword>
<feature type="transmembrane region" description="Helical" evidence="1">
    <location>
        <begin position="59"/>
        <end position="78"/>
    </location>
</feature>
<organism evidence="2 3">
    <name type="scientific">Oceanicella actignis</name>
    <dbReference type="NCBI Taxonomy" id="1189325"/>
    <lineage>
        <taxon>Bacteria</taxon>
        <taxon>Pseudomonadati</taxon>
        <taxon>Pseudomonadota</taxon>
        <taxon>Alphaproteobacteria</taxon>
        <taxon>Rhodobacterales</taxon>
        <taxon>Paracoccaceae</taxon>
        <taxon>Oceanicella</taxon>
    </lineage>
</organism>
<keyword evidence="1" id="KW-0812">Transmembrane</keyword>
<accession>A0A1M7RUS2</accession>